<evidence type="ECO:0000256" key="1">
    <source>
        <dbReference type="SAM" id="MobiDB-lite"/>
    </source>
</evidence>
<accession>A0A5M9ZHV5</accession>
<protein>
    <submittedName>
        <fullName evidence="2">Nucleotide exchange factor GrpE</fullName>
    </submittedName>
</protein>
<comment type="caution">
    <text evidence="2">The sequence shown here is derived from an EMBL/GenBank/DDBJ whole genome shotgun (WGS) entry which is preliminary data.</text>
</comment>
<feature type="region of interest" description="Disordered" evidence="1">
    <location>
        <begin position="1"/>
        <end position="129"/>
    </location>
</feature>
<proteinExistence type="predicted"/>
<name>A0A5M9ZHV5_9BIFI</name>
<feature type="compositionally biased region" description="Polar residues" evidence="1">
    <location>
        <begin position="107"/>
        <end position="123"/>
    </location>
</feature>
<dbReference type="AlphaFoldDB" id="A0A5M9ZHV5"/>
<dbReference type="Proteomes" id="UP000412028">
    <property type="component" value="Unassembled WGS sequence"/>
</dbReference>
<feature type="compositionally biased region" description="Low complexity" evidence="1">
    <location>
        <begin position="10"/>
        <end position="31"/>
    </location>
</feature>
<evidence type="ECO:0000313" key="3">
    <source>
        <dbReference type="Proteomes" id="UP000412028"/>
    </source>
</evidence>
<evidence type="ECO:0000313" key="2">
    <source>
        <dbReference type="EMBL" id="KAA8827039.1"/>
    </source>
</evidence>
<gene>
    <name evidence="2" type="primary">grpE</name>
    <name evidence="2" type="ORF">EMO89_11270</name>
</gene>
<organism evidence="2 3">
    <name type="scientific">Bifidobacterium tissieri</name>
    <dbReference type="NCBI Taxonomy" id="1630162"/>
    <lineage>
        <taxon>Bacteria</taxon>
        <taxon>Bacillati</taxon>
        <taxon>Actinomycetota</taxon>
        <taxon>Actinomycetes</taxon>
        <taxon>Bifidobacteriales</taxon>
        <taxon>Bifidobacteriaceae</taxon>
        <taxon>Bifidobacterium</taxon>
    </lineage>
</organism>
<dbReference type="RefSeq" id="WP_150382149.1">
    <property type="nucleotide sequence ID" value="NZ_RZUI01000022.1"/>
</dbReference>
<dbReference type="EMBL" id="RZUI01000022">
    <property type="protein sequence ID" value="KAA8827039.1"/>
    <property type="molecule type" value="Genomic_DNA"/>
</dbReference>
<sequence>MSTNNNQGWPSPLGAAPQQPQQPVAPQANAQWGALPPSIAPQSGQGDDVLVEPSYDGSPSTFSVMPQSTDLPPVPPTSPAAAPSVTTESEERTMPLPDVVEQETTVKETPSVSETQSSDTPESAQEVEPVQRIADEQVLNTVQEVLHTAQSTATELTDVKESLDALSRQFTKRLQYDDTKETIIDRQHSELLKLREGLKDNLIQPVLYDVAEALDTVRKMRVSLSEEGEKTDRAFEDIEYMLLDILEKNDVEEVASEPGDAFNASRQRMIRYEETDDPAKRKTVVRSLAPGYLFGKTALFKEKVVVYKVVAPAAPAVQAAAPTAEPADE</sequence>
<dbReference type="OrthoDB" id="3243312at2"/>
<feature type="compositionally biased region" description="Polar residues" evidence="1">
    <location>
        <begin position="57"/>
        <end position="70"/>
    </location>
</feature>
<reference evidence="2 3" key="1">
    <citation type="journal article" date="2019" name="Syst. Appl. Microbiol.">
        <title>Characterization of Bifidobacterium species in feaces of the Egyptian fruit bat: Description of B. vespertilionis sp. nov. and B. rousetti sp. nov.</title>
        <authorList>
            <person name="Modesto M."/>
            <person name="Satti M."/>
            <person name="Watanabe K."/>
            <person name="Puglisi E."/>
            <person name="Morelli L."/>
            <person name="Huang C.-H."/>
            <person name="Liou J.-S."/>
            <person name="Miyashita M."/>
            <person name="Tamura T."/>
            <person name="Saito S."/>
            <person name="Mori K."/>
            <person name="Huang L."/>
            <person name="Sciavilla P."/>
            <person name="Sandri C."/>
            <person name="Spiezio C."/>
            <person name="Vitali F."/>
            <person name="Cavalieri D."/>
            <person name="Perpetuini G."/>
            <person name="Tofalo R."/>
            <person name="Bonetti A."/>
            <person name="Arita M."/>
            <person name="Mattarelli P."/>
        </authorList>
    </citation>
    <scope>NUCLEOTIDE SEQUENCE [LARGE SCALE GENOMIC DNA]</scope>
    <source>
        <strain evidence="2 3">RST7</strain>
    </source>
</reference>